<keyword evidence="8" id="KW-0325">Glycoprotein</keyword>
<dbReference type="GO" id="GO:0005576">
    <property type="term" value="C:extracellular region"/>
    <property type="evidence" value="ECO:0007669"/>
    <property type="project" value="UniProtKB-SubCell"/>
</dbReference>
<dbReference type="Gene3D" id="2.60.120.260">
    <property type="entry name" value="Galactose-binding domain-like"/>
    <property type="match status" value="1"/>
</dbReference>
<evidence type="ECO:0000256" key="6">
    <source>
        <dbReference type="ARBA" id="ARBA00022525"/>
    </source>
</evidence>
<evidence type="ECO:0000256" key="8">
    <source>
        <dbReference type="ARBA" id="ARBA00023180"/>
    </source>
</evidence>
<sequence length="882" mass="100014">MLTKLHLNQGWTFAQSSINPKNNTSESATPGTNPGAHVQKFLPVAQFPTVQFIDLLHHGLIPDPYIDTNELACLWVNEADWTYRTEQVPSLQDLNGASSSSPEAKNAPARRFVLVFAGLDTIVSVYLNGTHILSGNNMHVTYRVDITAHLHATSRSTLELRFQAAPLHGRQERERIGYKGNGTDVHFGGSERLFVRKAQYHWGWDWGPAVNTCGPWKEIWIEGYERRIEEFWVRQVVREDLASVDVIVKGKVEGVGEGRVQVEIRDPEDGLVADETLDVDAKGAFEAVIKLGDPRLWYPFTYGAQPLYKITATLPGYDSRSQSLGIRRLRLLQHPLKNAAGTAFVFEINNVRVFAGGSCWIPGDFMLPRMSRQRYADWLLLAKSGNQAMIRVWGGGIVEADDFYDICDREGILVWQDFLYACGDYPASPDFIANVRSEAEQQVKRVGHHASLAIWAGNNEDYMLAERWGWEYDIDDQDGPWDQTNFPARKIYERVLPDVCERLAGDVPYWRSSPYGGAFSNDTTVGDTHIWDVWHGKVSPYQDYKEYTSRFVSEFGFESAPDLRTLHKAISDPRERHWQSATYDAHDKGPGHQRRYGMYSGENFRFRFNPLRDFVYCSQFLQAEAMSYAYNGWKREFRGPGEENCSGILVWQLNDIWPGTSWALVDVDLHRKPAFYITKRALASVVVGMERVVTKEPPYIVMSYLPEKAAMDIWAVNSMLTTLDATLILSAFDIETGKPIDLPEKERSRVLALPPNQTMELTQIAIPQPGSTVIVGYIDSNTGERLARWVSWPEPMKFVRFSPGLKVETRTENDVVWVKTNAPVKGVVLSVPIEEGEDAVWDDNFLDLVPGEEIAVAVKGLAGRNVQVRYLCDWEYEKGFEL</sequence>
<dbReference type="InterPro" id="IPR036156">
    <property type="entry name" value="Beta-gal/glucu_dom_sf"/>
</dbReference>
<dbReference type="GO" id="GO:0004567">
    <property type="term" value="F:beta-mannosidase activity"/>
    <property type="evidence" value="ECO:0007669"/>
    <property type="project" value="UniProtKB-EC"/>
</dbReference>
<comment type="pathway">
    <text evidence="3">Glycan metabolism; N-glycan degradation.</text>
</comment>
<dbReference type="InterPro" id="IPR050887">
    <property type="entry name" value="Beta-mannosidase_GH2"/>
</dbReference>
<dbReference type="AlphaFoldDB" id="A0A3D8RCV9"/>
<evidence type="ECO:0000259" key="19">
    <source>
        <dbReference type="Pfam" id="PF22666"/>
    </source>
</evidence>
<comment type="subcellular location">
    <subcellularLocation>
        <location evidence="2">Secreted</location>
    </subcellularLocation>
</comment>
<proteinExistence type="inferred from homology"/>
<dbReference type="InterPro" id="IPR054593">
    <property type="entry name" value="Beta-mannosidase-like_N2"/>
</dbReference>
<dbReference type="OrthoDB" id="2866996at2759"/>
<evidence type="ECO:0000256" key="3">
    <source>
        <dbReference type="ARBA" id="ARBA00004740"/>
    </source>
</evidence>
<organism evidence="20 21">
    <name type="scientific">Coleophoma crateriformis</name>
    <dbReference type="NCBI Taxonomy" id="565419"/>
    <lineage>
        <taxon>Eukaryota</taxon>
        <taxon>Fungi</taxon>
        <taxon>Dikarya</taxon>
        <taxon>Ascomycota</taxon>
        <taxon>Pezizomycotina</taxon>
        <taxon>Leotiomycetes</taxon>
        <taxon>Helotiales</taxon>
        <taxon>Dermateaceae</taxon>
        <taxon>Coleophoma</taxon>
    </lineage>
</organism>
<dbReference type="InterPro" id="IPR006102">
    <property type="entry name" value="Ig-like_GH2"/>
</dbReference>
<evidence type="ECO:0000256" key="12">
    <source>
        <dbReference type="ARBA" id="ARBA00038429"/>
    </source>
</evidence>
<dbReference type="PANTHER" id="PTHR43730:SF1">
    <property type="entry name" value="BETA-MANNOSIDASE"/>
    <property type="match status" value="1"/>
</dbReference>
<feature type="domain" description="Beta-mannosidase Ig-fold" evidence="17">
    <location>
        <begin position="803"/>
        <end position="860"/>
    </location>
</feature>
<dbReference type="InterPro" id="IPR008979">
    <property type="entry name" value="Galactose-bd-like_sf"/>
</dbReference>
<keyword evidence="6" id="KW-0964">Secreted</keyword>
<dbReference type="Proteomes" id="UP000256328">
    <property type="component" value="Unassembled WGS sequence"/>
</dbReference>
<evidence type="ECO:0000256" key="13">
    <source>
        <dbReference type="ARBA" id="ARBA00041069"/>
    </source>
</evidence>
<evidence type="ECO:0000256" key="14">
    <source>
        <dbReference type="ARBA" id="ARBA00041614"/>
    </source>
</evidence>
<dbReference type="InterPro" id="IPR013783">
    <property type="entry name" value="Ig-like_fold"/>
</dbReference>
<comment type="caution">
    <text evidence="20">The sequence shown here is derived from an EMBL/GenBank/DDBJ whole genome shotgun (WGS) entry which is preliminary data.</text>
</comment>
<evidence type="ECO:0000313" key="20">
    <source>
        <dbReference type="EMBL" id="RDW71893.1"/>
    </source>
</evidence>
<dbReference type="InterPro" id="IPR041625">
    <property type="entry name" value="Beta-mannosidase_Ig"/>
</dbReference>
<evidence type="ECO:0000256" key="11">
    <source>
        <dbReference type="ARBA" id="ARBA00023326"/>
    </source>
</evidence>
<keyword evidence="21" id="KW-1185">Reference proteome</keyword>
<evidence type="ECO:0000256" key="4">
    <source>
        <dbReference type="ARBA" id="ARBA00011738"/>
    </source>
</evidence>
<evidence type="ECO:0000259" key="17">
    <source>
        <dbReference type="Pfam" id="PF17753"/>
    </source>
</evidence>
<dbReference type="SUPFAM" id="SSF49785">
    <property type="entry name" value="Galactose-binding domain-like"/>
    <property type="match status" value="1"/>
</dbReference>
<dbReference type="FunFam" id="3.20.20.80:FF:000050">
    <property type="entry name" value="Beta-mannosidase B"/>
    <property type="match status" value="1"/>
</dbReference>
<keyword evidence="10" id="KW-0326">Glycosidase</keyword>
<dbReference type="SUPFAM" id="SSF51445">
    <property type="entry name" value="(Trans)glycosidases"/>
    <property type="match status" value="1"/>
</dbReference>
<evidence type="ECO:0000313" key="21">
    <source>
        <dbReference type="Proteomes" id="UP000256328"/>
    </source>
</evidence>
<feature type="domain" description="Beta-mannosidase-like galactose-binding" evidence="19">
    <location>
        <begin position="35"/>
        <end position="217"/>
    </location>
</feature>
<dbReference type="Pfam" id="PF22666">
    <property type="entry name" value="Glyco_hydro_2_N2"/>
    <property type="match status" value="1"/>
</dbReference>
<feature type="domain" description="Glycoside hydrolase family 2 immunoglobulin-like beta-sandwich" evidence="16">
    <location>
        <begin position="227"/>
        <end position="327"/>
    </location>
</feature>
<protein>
    <recommendedName>
        <fullName evidence="13">Beta-mannosidase B</fullName>
        <ecNumber evidence="5">3.2.1.25</ecNumber>
    </recommendedName>
    <alternativeName>
        <fullName evidence="14">Mannanase B</fullName>
    </alternativeName>
</protein>
<name>A0A3D8RCV9_9HELO</name>
<dbReference type="InterPro" id="IPR041447">
    <property type="entry name" value="Mannosidase_ig"/>
</dbReference>
<keyword evidence="11" id="KW-0624">Polysaccharide degradation</keyword>
<dbReference type="Pfam" id="PF00703">
    <property type="entry name" value="Glyco_hydro_2"/>
    <property type="match status" value="1"/>
</dbReference>
<dbReference type="EMBL" id="PDLN01000011">
    <property type="protein sequence ID" value="RDW71893.1"/>
    <property type="molecule type" value="Genomic_DNA"/>
</dbReference>
<comment type="catalytic activity">
    <reaction evidence="1">
        <text>Hydrolysis of terminal, non-reducing beta-D-mannose residues in beta-D-mannosides.</text>
        <dbReference type="EC" id="3.2.1.25"/>
    </reaction>
</comment>
<evidence type="ECO:0000256" key="1">
    <source>
        <dbReference type="ARBA" id="ARBA00000829"/>
    </source>
</evidence>
<comment type="similarity">
    <text evidence="12">Belongs to the glycosyl hydrolase 2 family. Beta-mannosidase B subfamily.</text>
</comment>
<evidence type="ECO:0000256" key="2">
    <source>
        <dbReference type="ARBA" id="ARBA00004613"/>
    </source>
</evidence>
<comment type="subunit">
    <text evidence="4">Homodimer.</text>
</comment>
<evidence type="ECO:0000259" key="18">
    <source>
        <dbReference type="Pfam" id="PF17786"/>
    </source>
</evidence>
<feature type="domain" description="Mannosidase Ig/CBM-like" evidence="18">
    <location>
        <begin position="711"/>
        <end position="797"/>
    </location>
</feature>
<dbReference type="Pfam" id="PF17753">
    <property type="entry name" value="Ig_mannosidase"/>
    <property type="match status" value="1"/>
</dbReference>
<keyword evidence="9" id="KW-0119">Carbohydrate metabolism</keyword>
<dbReference type="UniPathway" id="UPA00280"/>
<dbReference type="GO" id="GO:0006516">
    <property type="term" value="P:glycoprotein catabolic process"/>
    <property type="evidence" value="ECO:0007669"/>
    <property type="project" value="TreeGrafter"/>
</dbReference>
<dbReference type="PANTHER" id="PTHR43730">
    <property type="entry name" value="BETA-MANNOSIDASE"/>
    <property type="match status" value="1"/>
</dbReference>
<evidence type="ECO:0000256" key="9">
    <source>
        <dbReference type="ARBA" id="ARBA00023277"/>
    </source>
</evidence>
<evidence type="ECO:0000256" key="10">
    <source>
        <dbReference type="ARBA" id="ARBA00023295"/>
    </source>
</evidence>
<evidence type="ECO:0000259" key="16">
    <source>
        <dbReference type="Pfam" id="PF00703"/>
    </source>
</evidence>
<accession>A0A3D8RCV9</accession>
<dbReference type="SUPFAM" id="SSF49303">
    <property type="entry name" value="beta-Galactosidase/glucuronidase domain"/>
    <property type="match status" value="2"/>
</dbReference>
<dbReference type="Gene3D" id="2.60.40.10">
    <property type="entry name" value="Immunoglobulins"/>
    <property type="match status" value="2"/>
</dbReference>
<dbReference type="GO" id="GO:0000272">
    <property type="term" value="P:polysaccharide catabolic process"/>
    <property type="evidence" value="ECO:0007669"/>
    <property type="project" value="UniProtKB-KW"/>
</dbReference>
<evidence type="ECO:0000256" key="7">
    <source>
        <dbReference type="ARBA" id="ARBA00022801"/>
    </source>
</evidence>
<keyword evidence="7" id="KW-0378">Hydrolase</keyword>
<feature type="region of interest" description="Disordered" evidence="15">
    <location>
        <begin position="16"/>
        <end position="35"/>
    </location>
</feature>
<dbReference type="Gene3D" id="3.20.20.80">
    <property type="entry name" value="Glycosidases"/>
    <property type="match status" value="1"/>
</dbReference>
<evidence type="ECO:0000256" key="5">
    <source>
        <dbReference type="ARBA" id="ARBA00012754"/>
    </source>
</evidence>
<dbReference type="Pfam" id="PF17786">
    <property type="entry name" value="Mannosidase_ig"/>
    <property type="match status" value="1"/>
</dbReference>
<dbReference type="EC" id="3.2.1.25" evidence="5"/>
<gene>
    <name evidence="20" type="ORF">BP5796_07927</name>
</gene>
<feature type="compositionally biased region" description="Polar residues" evidence="15">
    <location>
        <begin position="16"/>
        <end position="32"/>
    </location>
</feature>
<reference evidence="20 21" key="1">
    <citation type="journal article" date="2018" name="IMA Fungus">
        <title>IMA Genome-F 9: Draft genome sequence of Annulohypoxylon stygium, Aspergillus mulundensis, Berkeleyomyces basicola (syn. Thielaviopsis basicola), Ceratocystis smalleyi, two Cercospora beticola strains, Coleophoma cylindrospora, Fusarium fracticaudum, Phialophora cf. hyalina, and Morchella septimelata.</title>
        <authorList>
            <person name="Wingfield B.D."/>
            <person name="Bills G.F."/>
            <person name="Dong Y."/>
            <person name="Huang W."/>
            <person name="Nel W.J."/>
            <person name="Swalarsk-Parry B.S."/>
            <person name="Vaghefi N."/>
            <person name="Wilken P.M."/>
            <person name="An Z."/>
            <person name="de Beer Z.W."/>
            <person name="De Vos L."/>
            <person name="Chen L."/>
            <person name="Duong T.A."/>
            <person name="Gao Y."/>
            <person name="Hammerbacher A."/>
            <person name="Kikkert J.R."/>
            <person name="Li Y."/>
            <person name="Li H."/>
            <person name="Li K."/>
            <person name="Li Q."/>
            <person name="Liu X."/>
            <person name="Ma X."/>
            <person name="Naidoo K."/>
            <person name="Pethybridge S.J."/>
            <person name="Sun J."/>
            <person name="Steenkamp E.T."/>
            <person name="van der Nest M.A."/>
            <person name="van Wyk S."/>
            <person name="Wingfield M.J."/>
            <person name="Xiong C."/>
            <person name="Yue Q."/>
            <person name="Zhang X."/>
        </authorList>
    </citation>
    <scope>NUCLEOTIDE SEQUENCE [LARGE SCALE GENOMIC DNA]</scope>
    <source>
        <strain evidence="20 21">BP5796</strain>
    </source>
</reference>
<dbReference type="InterPro" id="IPR017853">
    <property type="entry name" value="GH"/>
</dbReference>
<evidence type="ECO:0000256" key="15">
    <source>
        <dbReference type="SAM" id="MobiDB-lite"/>
    </source>
</evidence>